<feature type="binding site" evidence="2">
    <location>
        <position position="101"/>
    </location>
    <ligand>
        <name>substrate</name>
    </ligand>
</feature>
<feature type="binding site" evidence="2">
    <location>
        <position position="224"/>
    </location>
    <ligand>
        <name>substrate</name>
    </ligand>
</feature>
<dbReference type="AlphaFoldDB" id="A0AA96V2Z0"/>
<sequence>MSLSLQNVYQKQQPEFSSASAKRLSAEQAARKMFVQKKIVAPEHIAFIMDGNRRFAKKKGQAPSWGHRMGTQTMEKILHWAYLSHVKCVTVYAFSTENFKRDQEEVNNIFELLEKTIRRLSEDEKVQSKNIKIRMIGDTSPLPEKIQKSFSELEEKTKNNNKMYLNVAIAYGGRQDIAQAFLKLAQEKTPLDNNFGVEISDAEISKYLFPFSDETVPDVDLLIRTGGENRTSNFLPWQANGNASTVVFHQKYWPEFNLKDLLWTLRRYQKITSRRENAEAKRKALVCEFLSKRAES</sequence>
<comment type="catalytic activity">
    <reaction evidence="2">
        <text>geranylgeranyl diphosphate + 7 isopentenyl diphosphate = tri-trans,hepta-cis-undecaprenyl diphosphate + 7 diphosphate</text>
        <dbReference type="Rhea" id="RHEA:27622"/>
        <dbReference type="ChEBI" id="CHEBI:33019"/>
        <dbReference type="ChEBI" id="CHEBI:57533"/>
        <dbReference type="ChEBI" id="CHEBI:60388"/>
        <dbReference type="ChEBI" id="CHEBI:128769"/>
        <dbReference type="EC" id="2.5.1.89"/>
    </reaction>
</comment>
<dbReference type="InterPro" id="IPR018520">
    <property type="entry name" value="UPP_synth-like_CS"/>
</dbReference>
<keyword evidence="4" id="KW-1185">Reference proteome</keyword>
<dbReference type="PROSITE" id="PS01066">
    <property type="entry name" value="UPP_SYNTHASE"/>
    <property type="match status" value="1"/>
</dbReference>
<dbReference type="NCBIfam" id="TIGR00055">
    <property type="entry name" value="uppS"/>
    <property type="match status" value="1"/>
</dbReference>
<comment type="similarity">
    <text evidence="2">Belongs to the UPP synthase family.</text>
</comment>
<dbReference type="Pfam" id="PF01255">
    <property type="entry name" value="Prenyltransf"/>
    <property type="match status" value="1"/>
</dbReference>
<dbReference type="InterPro" id="IPR001441">
    <property type="entry name" value="UPP_synth-like"/>
</dbReference>
<accession>A0AA96V2Z0</accession>
<dbReference type="EC" id="2.5.1.89" evidence="2"/>
<dbReference type="GO" id="GO:0016094">
    <property type="term" value="P:polyprenol biosynthetic process"/>
    <property type="evidence" value="ECO:0007669"/>
    <property type="project" value="TreeGrafter"/>
</dbReference>
<keyword evidence="1 2" id="KW-0808">Transferase</keyword>
<dbReference type="InterPro" id="IPR036424">
    <property type="entry name" value="UPP_synth-like_sf"/>
</dbReference>
<dbReference type="SUPFAM" id="SSF64005">
    <property type="entry name" value="Undecaprenyl diphosphate synthase"/>
    <property type="match status" value="1"/>
</dbReference>
<dbReference type="GO" id="GO:0000287">
    <property type="term" value="F:magnesium ion binding"/>
    <property type="evidence" value="ECO:0007669"/>
    <property type="project" value="UniProtKB-UniRule"/>
</dbReference>
<feature type="binding site" evidence="2">
    <location>
        <position position="55"/>
    </location>
    <ligand>
        <name>substrate</name>
    </ligand>
</feature>
<proteinExistence type="inferred from homology"/>
<evidence type="ECO:0000313" key="3">
    <source>
        <dbReference type="EMBL" id="WNY24926.1"/>
    </source>
</evidence>
<comment type="function">
    <text evidence="2">Catalyzes the sequential condensation of isopentenyl diphosphate (IPP) with geranylgeranyl diphosphate (GGPP) to yield (2Z,6Z,10Z,14Z,18Z,22Z,26Z,30E,34E,38E)-undecaprenyl diphosphate (tritrans,heptacis-UPP). It is probably the precursor of glycosyl carrier lipids.</text>
</comment>
<dbReference type="PANTHER" id="PTHR10291">
    <property type="entry name" value="DEHYDRODOLICHYL DIPHOSPHATE SYNTHASE FAMILY MEMBER"/>
    <property type="match status" value="1"/>
</dbReference>
<feature type="binding site" evidence="2">
    <location>
        <begin position="230"/>
        <end position="232"/>
    </location>
    <ligand>
        <name>substrate</name>
    </ligand>
</feature>
<gene>
    <name evidence="3" type="primary">uppS_1</name>
    <name evidence="2" type="synonym">uppS</name>
    <name evidence="3" type="ORF">MsAc7_04550</name>
</gene>
<dbReference type="PANTHER" id="PTHR10291:SF43">
    <property type="entry name" value="DEHYDRODOLICHYL DIPHOSPHATE SYNTHASE COMPLEX SUBUNIT DHDDS"/>
    <property type="match status" value="1"/>
</dbReference>
<comment type="subunit">
    <text evidence="2">Homodimer.</text>
</comment>
<keyword evidence="2" id="KW-0479">Metal-binding</keyword>
<feature type="active site" description="Proton acceptor" evidence="2">
    <location>
        <position position="98"/>
    </location>
</feature>
<feature type="active site" evidence="2">
    <location>
        <position position="50"/>
    </location>
</feature>
<evidence type="ECO:0000256" key="2">
    <source>
        <dbReference type="HAMAP-Rule" id="MF_01139"/>
    </source>
</evidence>
<dbReference type="Proteomes" id="UP001303587">
    <property type="component" value="Chromosome"/>
</dbReference>
<dbReference type="EMBL" id="CP131060">
    <property type="protein sequence ID" value="WNY24926.1"/>
    <property type="molecule type" value="Genomic_DNA"/>
</dbReference>
<dbReference type="GO" id="GO:0045547">
    <property type="term" value="F:ditrans,polycis-polyprenyl diphosphate synthase [(2E,6E)-farnesyl diphosphate specific] activity"/>
    <property type="evidence" value="ECO:0007669"/>
    <property type="project" value="TreeGrafter"/>
</dbReference>
<evidence type="ECO:0000313" key="4">
    <source>
        <dbReference type="Proteomes" id="UP001303587"/>
    </source>
</evidence>
<dbReference type="Gene3D" id="3.40.1180.10">
    <property type="entry name" value="Decaprenyl diphosphate synthase-like"/>
    <property type="match status" value="1"/>
</dbReference>
<organism evidence="3 4">
    <name type="scientific">Methanolapillus millepedarum</name>
    <dbReference type="NCBI Taxonomy" id="3028296"/>
    <lineage>
        <taxon>Archaea</taxon>
        <taxon>Methanobacteriati</taxon>
        <taxon>Methanobacteriota</taxon>
        <taxon>Stenosarchaea group</taxon>
        <taxon>Methanomicrobia</taxon>
        <taxon>Methanosarcinales</taxon>
        <taxon>Methanosarcinaceae</taxon>
        <taxon>Methanolapillus</taxon>
    </lineage>
</organism>
<dbReference type="GeneID" id="89229574"/>
<feature type="binding site" evidence="2">
    <location>
        <position position="67"/>
    </location>
    <ligand>
        <name>substrate</name>
    </ligand>
</feature>
<feature type="binding site" evidence="2">
    <location>
        <begin position="95"/>
        <end position="97"/>
    </location>
    <ligand>
        <name>substrate</name>
    </ligand>
</feature>
<dbReference type="RefSeq" id="WP_338102986.1">
    <property type="nucleotide sequence ID" value="NZ_CP131060.1"/>
</dbReference>
<keyword evidence="2" id="KW-0460">Magnesium</keyword>
<comment type="cofactor">
    <cofactor evidence="2">
        <name>Mg(2+)</name>
        <dbReference type="ChEBI" id="CHEBI:18420"/>
    </cofactor>
    <text evidence="2">Binds 2 magnesium ions per subunit.</text>
</comment>
<feature type="binding site" evidence="2">
    <location>
        <begin position="51"/>
        <end position="54"/>
    </location>
    <ligand>
        <name>substrate</name>
    </ligand>
</feature>
<name>A0AA96V2Z0_9EURY</name>
<dbReference type="HAMAP" id="MF_01139">
    <property type="entry name" value="ISPT"/>
    <property type="match status" value="1"/>
</dbReference>
<dbReference type="CDD" id="cd00475">
    <property type="entry name" value="Cis_IPPS"/>
    <property type="match status" value="1"/>
</dbReference>
<protein>
    <recommendedName>
        <fullName evidence="2">Tritrans,polycis-undecaprenyl-diphosphate synthase (geranylgeranyl-diphosphate specific)</fullName>
        <ecNumber evidence="2">2.5.1.89</ecNumber>
    </recommendedName>
    <alternativeName>
        <fullName evidence="2">Undecaprenyl diphosphate synthase</fullName>
        <shortName evidence="2">UDS</shortName>
    </alternativeName>
    <alternativeName>
        <fullName evidence="2">Undecaprenyl pyrophosphate synthase</fullName>
        <shortName evidence="2">UPP synthase</shortName>
    </alternativeName>
</protein>
<feature type="binding site" evidence="2">
    <location>
        <position position="99"/>
    </location>
    <ligand>
        <name>substrate</name>
    </ligand>
</feature>
<comment type="caution">
    <text evidence="2">Lacks conserved residue(s) required for the propagation of feature annotation.</text>
</comment>
<reference evidence="3 4" key="1">
    <citation type="submission" date="2023-07" db="EMBL/GenBank/DDBJ databases">
        <title>Closed genoem sequence of Methanosarcinaceae archaeon Ac7.</title>
        <authorList>
            <person name="Poehlein A."/>
            <person name="Protasov E."/>
            <person name="Platt K."/>
            <person name="Reeh H."/>
            <person name="Daniel R."/>
            <person name="Brune A."/>
        </authorList>
    </citation>
    <scope>NUCLEOTIDE SEQUENCE [LARGE SCALE GENOMIC DNA]</scope>
    <source>
        <strain evidence="3 4">Ac7</strain>
    </source>
</reference>
<feature type="binding site" evidence="2">
    <location>
        <position position="50"/>
    </location>
    <ligand>
        <name>Mg(2+)</name>
        <dbReference type="ChEBI" id="CHEBI:18420"/>
    </ligand>
</feature>
<evidence type="ECO:0000256" key="1">
    <source>
        <dbReference type="ARBA" id="ARBA00022679"/>
    </source>
</evidence>